<dbReference type="PANTHER" id="PTHR34883:SF15">
    <property type="entry name" value="EXTRACELLULAR SERINE-RICH PROTEIN"/>
    <property type="match status" value="1"/>
</dbReference>
<evidence type="ECO:0000313" key="3">
    <source>
        <dbReference type="EMBL" id="KAJ7206289.1"/>
    </source>
</evidence>
<accession>A0AAD6VB58</accession>
<reference evidence="3" key="1">
    <citation type="submission" date="2023-03" db="EMBL/GenBank/DDBJ databases">
        <title>Massive genome expansion in bonnet fungi (Mycena s.s.) driven by repeated elements and novel gene families across ecological guilds.</title>
        <authorList>
            <consortium name="Lawrence Berkeley National Laboratory"/>
            <person name="Harder C.B."/>
            <person name="Miyauchi S."/>
            <person name="Viragh M."/>
            <person name="Kuo A."/>
            <person name="Thoen E."/>
            <person name="Andreopoulos B."/>
            <person name="Lu D."/>
            <person name="Skrede I."/>
            <person name="Drula E."/>
            <person name="Henrissat B."/>
            <person name="Morin E."/>
            <person name="Kohler A."/>
            <person name="Barry K."/>
            <person name="LaButti K."/>
            <person name="Morin E."/>
            <person name="Salamov A."/>
            <person name="Lipzen A."/>
            <person name="Mereny Z."/>
            <person name="Hegedus B."/>
            <person name="Baldrian P."/>
            <person name="Stursova M."/>
            <person name="Weitz H."/>
            <person name="Taylor A."/>
            <person name="Grigoriev I.V."/>
            <person name="Nagy L.G."/>
            <person name="Martin F."/>
            <person name="Kauserud H."/>
        </authorList>
    </citation>
    <scope>NUCLEOTIDE SEQUENCE</scope>
    <source>
        <strain evidence="3">9144</strain>
    </source>
</reference>
<evidence type="ECO:0000256" key="1">
    <source>
        <dbReference type="SAM" id="Phobius"/>
    </source>
</evidence>
<dbReference type="AlphaFoldDB" id="A0AAD6VB58"/>
<dbReference type="Proteomes" id="UP001219525">
    <property type="component" value="Unassembled WGS sequence"/>
</dbReference>
<feature type="signal peptide" evidence="2">
    <location>
        <begin position="1"/>
        <end position="17"/>
    </location>
</feature>
<feature type="chain" id="PRO_5042271305" description="Extracellular serine-rich protein" evidence="2">
    <location>
        <begin position="18"/>
        <end position="160"/>
    </location>
</feature>
<organism evidence="3 4">
    <name type="scientific">Mycena pura</name>
    <dbReference type="NCBI Taxonomy" id="153505"/>
    <lineage>
        <taxon>Eukaryota</taxon>
        <taxon>Fungi</taxon>
        <taxon>Dikarya</taxon>
        <taxon>Basidiomycota</taxon>
        <taxon>Agaricomycotina</taxon>
        <taxon>Agaricomycetes</taxon>
        <taxon>Agaricomycetidae</taxon>
        <taxon>Agaricales</taxon>
        <taxon>Marasmiineae</taxon>
        <taxon>Mycenaceae</taxon>
        <taxon>Mycena</taxon>
    </lineage>
</organism>
<dbReference type="EMBL" id="JARJCW010000040">
    <property type="protein sequence ID" value="KAJ7206289.1"/>
    <property type="molecule type" value="Genomic_DNA"/>
</dbReference>
<proteinExistence type="predicted"/>
<dbReference type="PANTHER" id="PTHR34883">
    <property type="entry name" value="SERINE-RICH PROTEIN, PUTATIVE-RELATED-RELATED"/>
    <property type="match status" value="1"/>
</dbReference>
<keyword evidence="2" id="KW-0732">Signal</keyword>
<comment type="caution">
    <text evidence="3">The sequence shown here is derived from an EMBL/GenBank/DDBJ whole genome shotgun (WGS) entry which is preliminary data.</text>
</comment>
<keyword evidence="1" id="KW-0812">Transmembrane</keyword>
<keyword evidence="1" id="KW-1133">Transmembrane helix</keyword>
<feature type="transmembrane region" description="Helical" evidence="1">
    <location>
        <begin position="37"/>
        <end position="57"/>
    </location>
</feature>
<evidence type="ECO:0008006" key="5">
    <source>
        <dbReference type="Google" id="ProtNLM"/>
    </source>
</evidence>
<dbReference type="Gene3D" id="2.60.40.420">
    <property type="entry name" value="Cupredoxins - blue copper proteins"/>
    <property type="match status" value="1"/>
</dbReference>
<dbReference type="InterPro" id="IPR052953">
    <property type="entry name" value="Ser-rich/MCO-related"/>
</dbReference>
<protein>
    <recommendedName>
        <fullName evidence="5">Extracellular serine-rich protein</fullName>
    </recommendedName>
</protein>
<evidence type="ECO:0000256" key="2">
    <source>
        <dbReference type="SAM" id="SignalP"/>
    </source>
</evidence>
<dbReference type="SUPFAM" id="SSF49503">
    <property type="entry name" value="Cupredoxins"/>
    <property type="match status" value="1"/>
</dbReference>
<keyword evidence="1" id="KW-0472">Membrane</keyword>
<gene>
    <name evidence="3" type="ORF">GGX14DRAFT_457540</name>
</gene>
<keyword evidence="4" id="KW-1185">Reference proteome</keyword>
<name>A0AAD6VB58_9AGAR</name>
<dbReference type="InterPro" id="IPR008972">
    <property type="entry name" value="Cupredoxin"/>
</dbReference>
<evidence type="ECO:0000313" key="4">
    <source>
        <dbReference type="Proteomes" id="UP001219525"/>
    </source>
</evidence>
<sequence>MFAKLAVLAALVPSILAASHAVTVGANNGLTFTPDTIVAAVGDTITFTVYVAFPAVNSHGRLTSSSRSVSRNHSITSTHFSGAVCPPPPGGVGPNAFDSGFLSDLDGSQPTFTYTVVDTAPHFGACMQAAGAHCRAGMTFAINPTASMTYAQFLANAEAS</sequence>